<feature type="compositionally biased region" description="Basic and acidic residues" evidence="1">
    <location>
        <begin position="224"/>
        <end position="235"/>
    </location>
</feature>
<reference evidence="2" key="1">
    <citation type="journal article" date="2022" name="bioRxiv">
        <title>Sequencing and chromosome-scale assembly of the giantPleurodeles waltlgenome.</title>
        <authorList>
            <person name="Brown T."/>
            <person name="Elewa A."/>
            <person name="Iarovenko S."/>
            <person name="Subramanian E."/>
            <person name="Araus A.J."/>
            <person name="Petzold A."/>
            <person name="Susuki M."/>
            <person name="Suzuki K.-i.T."/>
            <person name="Hayashi T."/>
            <person name="Toyoda A."/>
            <person name="Oliveira C."/>
            <person name="Osipova E."/>
            <person name="Leigh N.D."/>
            <person name="Simon A."/>
            <person name="Yun M.H."/>
        </authorList>
    </citation>
    <scope>NUCLEOTIDE SEQUENCE</scope>
    <source>
        <strain evidence="2">20211129_DDA</strain>
        <tissue evidence="2">Liver</tissue>
    </source>
</reference>
<gene>
    <name evidence="2" type="ORF">NDU88_006245</name>
</gene>
<proteinExistence type="predicted"/>
<dbReference type="AlphaFoldDB" id="A0AAV7PKA6"/>
<name>A0AAV7PKA6_PLEWA</name>
<organism evidence="2 3">
    <name type="scientific">Pleurodeles waltl</name>
    <name type="common">Iberian ribbed newt</name>
    <dbReference type="NCBI Taxonomy" id="8319"/>
    <lineage>
        <taxon>Eukaryota</taxon>
        <taxon>Metazoa</taxon>
        <taxon>Chordata</taxon>
        <taxon>Craniata</taxon>
        <taxon>Vertebrata</taxon>
        <taxon>Euteleostomi</taxon>
        <taxon>Amphibia</taxon>
        <taxon>Batrachia</taxon>
        <taxon>Caudata</taxon>
        <taxon>Salamandroidea</taxon>
        <taxon>Salamandridae</taxon>
        <taxon>Pleurodelinae</taxon>
        <taxon>Pleurodeles</taxon>
    </lineage>
</organism>
<dbReference type="EMBL" id="JANPWB010000011">
    <property type="protein sequence ID" value="KAJ1127852.1"/>
    <property type="molecule type" value="Genomic_DNA"/>
</dbReference>
<evidence type="ECO:0000313" key="2">
    <source>
        <dbReference type="EMBL" id="KAJ1127852.1"/>
    </source>
</evidence>
<sequence>MEAYSVPKEVRSALEWKGTVGSCEASAFGSPASRGLLIGGAPARAPSLVVELPLQSWAVWGARRRAARQIAAAPGLPGPRGALTGWLPLLTARTGRHLSKLLRPPHGAGIWGLIRARPKCTEATGSAGAQGAAVSVPPSCLHRPERPLRGSPTGPQAPTYARNDKEQHTSRRHGPSRGEVGSDKVGELETPPMSFLRKQMHGIAPRSRRCFQPRLTPAPGIHGTHCEPQRAHQRP</sequence>
<comment type="caution">
    <text evidence="2">The sequence shown here is derived from an EMBL/GenBank/DDBJ whole genome shotgun (WGS) entry which is preliminary data.</text>
</comment>
<feature type="compositionally biased region" description="Low complexity" evidence="1">
    <location>
        <begin position="124"/>
        <end position="133"/>
    </location>
</feature>
<evidence type="ECO:0000313" key="3">
    <source>
        <dbReference type="Proteomes" id="UP001066276"/>
    </source>
</evidence>
<feature type="region of interest" description="Disordered" evidence="1">
    <location>
        <begin position="124"/>
        <end position="235"/>
    </location>
</feature>
<accession>A0AAV7PKA6</accession>
<keyword evidence="3" id="KW-1185">Reference proteome</keyword>
<protein>
    <submittedName>
        <fullName evidence="2">Uncharacterized protein</fullName>
    </submittedName>
</protein>
<dbReference type="Proteomes" id="UP001066276">
    <property type="component" value="Chromosome 7"/>
</dbReference>
<evidence type="ECO:0000256" key="1">
    <source>
        <dbReference type="SAM" id="MobiDB-lite"/>
    </source>
</evidence>